<comment type="cofactor">
    <cofactor evidence="1">
        <name>Zn(2+)</name>
        <dbReference type="ChEBI" id="CHEBI:29105"/>
    </cofactor>
</comment>
<dbReference type="SMART" id="SM00863">
    <property type="entry name" value="tRNA_SAD"/>
    <property type="match status" value="1"/>
</dbReference>
<dbReference type="Pfam" id="PF07973">
    <property type="entry name" value="tRNA_SAD"/>
    <property type="match status" value="1"/>
</dbReference>
<dbReference type="InterPro" id="IPR018163">
    <property type="entry name" value="Thr/Ala-tRNA-synth_IIc_edit"/>
</dbReference>
<dbReference type="PANTHER" id="PTHR43462">
    <property type="entry name" value="ALANYL-TRNA EDITING PROTEIN"/>
    <property type="match status" value="1"/>
</dbReference>
<evidence type="ECO:0000313" key="7">
    <source>
        <dbReference type="Proteomes" id="UP000295611"/>
    </source>
</evidence>
<dbReference type="GO" id="GO:0003676">
    <property type="term" value="F:nucleic acid binding"/>
    <property type="evidence" value="ECO:0007669"/>
    <property type="project" value="InterPro"/>
</dbReference>
<comment type="caution">
    <text evidence="6">The sequence shown here is derived from an EMBL/GenBank/DDBJ whole genome shotgun (WGS) entry which is preliminary data.</text>
</comment>
<organism evidence="6 7">
    <name type="scientific">Paludibacterium purpuratum</name>
    <dbReference type="NCBI Taxonomy" id="1144873"/>
    <lineage>
        <taxon>Bacteria</taxon>
        <taxon>Pseudomonadati</taxon>
        <taxon>Pseudomonadota</taxon>
        <taxon>Betaproteobacteria</taxon>
        <taxon>Neisseriales</taxon>
        <taxon>Chromobacteriaceae</taxon>
        <taxon>Paludibacterium</taxon>
    </lineage>
</organism>
<protein>
    <submittedName>
        <fullName evidence="6">Ala-tRNA(Pro) hydrolase</fullName>
    </submittedName>
</protein>
<keyword evidence="4" id="KW-0862">Zinc</keyword>
<dbReference type="InterPro" id="IPR051335">
    <property type="entry name" value="Alanyl-tRNA_Editing_Enzymes"/>
</dbReference>
<proteinExistence type="predicted"/>
<dbReference type="SUPFAM" id="SSF50447">
    <property type="entry name" value="Translation proteins"/>
    <property type="match status" value="1"/>
</dbReference>
<dbReference type="GO" id="GO:0002161">
    <property type="term" value="F:aminoacyl-tRNA deacylase activity"/>
    <property type="evidence" value="ECO:0007669"/>
    <property type="project" value="UniProtKB-ARBA"/>
</dbReference>
<dbReference type="PANTHER" id="PTHR43462:SF1">
    <property type="entry name" value="ALANYL-TRNA EDITING PROTEIN AARSD1"/>
    <property type="match status" value="1"/>
</dbReference>
<dbReference type="GO" id="GO:0046872">
    <property type="term" value="F:metal ion binding"/>
    <property type="evidence" value="ECO:0007669"/>
    <property type="project" value="UniProtKB-KW"/>
</dbReference>
<dbReference type="InterPro" id="IPR012947">
    <property type="entry name" value="tRNA_SAD"/>
</dbReference>
<keyword evidence="6" id="KW-0378">Hydrolase</keyword>
<dbReference type="SUPFAM" id="SSF55186">
    <property type="entry name" value="ThrRS/AlaRS common domain"/>
    <property type="match status" value="1"/>
</dbReference>
<keyword evidence="3" id="KW-0479">Metal-binding</keyword>
<name>A0A4R7B9Z6_9NEIS</name>
<dbReference type="OrthoDB" id="9812949at2"/>
<dbReference type="GO" id="GO:0006419">
    <property type="term" value="P:alanyl-tRNA aminoacylation"/>
    <property type="evidence" value="ECO:0007669"/>
    <property type="project" value="InterPro"/>
</dbReference>
<reference evidence="6 7" key="1">
    <citation type="submission" date="2019-03" db="EMBL/GenBank/DDBJ databases">
        <title>Genomic Encyclopedia of Type Strains, Phase III (KMG-III): the genomes of soil and plant-associated and newly described type strains.</title>
        <authorList>
            <person name="Whitman W."/>
        </authorList>
    </citation>
    <scope>NUCLEOTIDE SEQUENCE [LARGE SCALE GENOMIC DNA]</scope>
    <source>
        <strain evidence="6 7">CECT 8976</strain>
    </source>
</reference>
<dbReference type="GO" id="GO:0005524">
    <property type="term" value="F:ATP binding"/>
    <property type="evidence" value="ECO:0007669"/>
    <property type="project" value="InterPro"/>
</dbReference>
<dbReference type="EMBL" id="SNZP01000003">
    <property type="protein sequence ID" value="TDR81393.1"/>
    <property type="molecule type" value="Genomic_DNA"/>
</dbReference>
<dbReference type="Gene3D" id="2.40.30.130">
    <property type="match status" value="1"/>
</dbReference>
<evidence type="ECO:0000313" key="6">
    <source>
        <dbReference type="EMBL" id="TDR81393.1"/>
    </source>
</evidence>
<dbReference type="Gene3D" id="3.30.980.10">
    <property type="entry name" value="Threonyl-trna Synthetase, Chain A, domain 2"/>
    <property type="match status" value="1"/>
</dbReference>
<gene>
    <name evidence="6" type="ORF">DFP86_10346</name>
</gene>
<accession>A0A4R7B9Z6</accession>
<dbReference type="PROSITE" id="PS50860">
    <property type="entry name" value="AA_TRNA_LIGASE_II_ALA"/>
    <property type="match status" value="1"/>
</dbReference>
<evidence type="ECO:0000259" key="5">
    <source>
        <dbReference type="PROSITE" id="PS50860"/>
    </source>
</evidence>
<dbReference type="GO" id="GO:0004813">
    <property type="term" value="F:alanine-tRNA ligase activity"/>
    <property type="evidence" value="ECO:0007669"/>
    <property type="project" value="InterPro"/>
</dbReference>
<dbReference type="InterPro" id="IPR009000">
    <property type="entry name" value="Transl_B-barrel_sf"/>
</dbReference>
<feature type="domain" description="Alanyl-transfer RNA synthetases family profile" evidence="5">
    <location>
        <begin position="1"/>
        <end position="235"/>
    </location>
</feature>
<dbReference type="InterPro" id="IPR018165">
    <property type="entry name" value="Ala-tRNA-synth_IIc_core"/>
</dbReference>
<keyword evidence="7" id="KW-1185">Reference proteome</keyword>
<dbReference type="Proteomes" id="UP000295611">
    <property type="component" value="Unassembled WGS sequence"/>
</dbReference>
<dbReference type="GO" id="GO:0005737">
    <property type="term" value="C:cytoplasm"/>
    <property type="evidence" value="ECO:0007669"/>
    <property type="project" value="UniProtKB-SubCell"/>
</dbReference>
<evidence type="ECO:0000256" key="2">
    <source>
        <dbReference type="ARBA" id="ARBA00004496"/>
    </source>
</evidence>
<sequence>MAEQFYQDPYQTRLETTVVGQDAQGGVILADTLCYPLGGGQPADTGTLCTADGIGYPVVNTLRDPDSGQITHYLAGAPELPVGAQVTLELDWARRYRHMRMHTCQHLLSVVLPYEVTGGNLNEEGGRMDFNLPEGVVLDKESIQRELDRLIAEDHAVRLHITSSEALRSQPELVKTMTAPPPMDAEEVHLVEIEGVDLQSCAGTHVRSTAEVGQVLVKKIENKGARNKRVHLTLL</sequence>
<dbReference type="AlphaFoldDB" id="A0A4R7B9Z6"/>
<evidence type="ECO:0000256" key="1">
    <source>
        <dbReference type="ARBA" id="ARBA00001947"/>
    </source>
</evidence>
<comment type="subcellular location">
    <subcellularLocation>
        <location evidence="2">Cytoplasm</location>
    </subcellularLocation>
</comment>
<evidence type="ECO:0000256" key="3">
    <source>
        <dbReference type="ARBA" id="ARBA00022723"/>
    </source>
</evidence>
<dbReference type="RefSeq" id="WP_133678773.1">
    <property type="nucleotide sequence ID" value="NZ_SNZP01000003.1"/>
</dbReference>
<evidence type="ECO:0000256" key="4">
    <source>
        <dbReference type="ARBA" id="ARBA00022833"/>
    </source>
</evidence>